<dbReference type="GO" id="GO:0016747">
    <property type="term" value="F:acyltransferase activity, transferring groups other than amino-acyl groups"/>
    <property type="evidence" value="ECO:0007669"/>
    <property type="project" value="InterPro"/>
</dbReference>
<accession>A0A7W3TCX2</accession>
<evidence type="ECO:0000313" key="4">
    <source>
        <dbReference type="Proteomes" id="UP000538929"/>
    </source>
</evidence>
<dbReference type="EMBL" id="VKHT01000225">
    <property type="protein sequence ID" value="MBB0244370.1"/>
    <property type="molecule type" value="Genomic_DNA"/>
</dbReference>
<feature type="region of interest" description="Disordered" evidence="1">
    <location>
        <begin position="50"/>
        <end position="70"/>
    </location>
</feature>
<protein>
    <recommendedName>
        <fullName evidence="2">N-acetyltransferase domain-containing protein</fullName>
    </recommendedName>
</protein>
<dbReference type="AlphaFoldDB" id="A0A7W3TCX2"/>
<dbReference type="InterPro" id="IPR016181">
    <property type="entry name" value="Acyl_CoA_acyltransferase"/>
</dbReference>
<organism evidence="3 4">
    <name type="scientific">Streptomyces alkaliphilus</name>
    <dbReference type="NCBI Taxonomy" id="1472722"/>
    <lineage>
        <taxon>Bacteria</taxon>
        <taxon>Bacillati</taxon>
        <taxon>Actinomycetota</taxon>
        <taxon>Actinomycetes</taxon>
        <taxon>Kitasatosporales</taxon>
        <taxon>Streptomycetaceae</taxon>
        <taxon>Streptomyces</taxon>
    </lineage>
</organism>
<sequence length="70" mass="6958">MGAALVSAAERAAAERGIHLLHAGVFAPDEEAVRFHSSAGFGPRGILLSKDSGAHRSIDPAEAGGGPAPA</sequence>
<evidence type="ECO:0000313" key="3">
    <source>
        <dbReference type="EMBL" id="MBB0244370.1"/>
    </source>
</evidence>
<keyword evidence="4" id="KW-1185">Reference proteome</keyword>
<reference evidence="4" key="1">
    <citation type="submission" date="2019-10" db="EMBL/GenBank/DDBJ databases">
        <title>Streptomyces sp. nov., a novel actinobacterium isolated from alkaline environment.</title>
        <authorList>
            <person name="Golinska P."/>
        </authorList>
    </citation>
    <scope>NUCLEOTIDE SEQUENCE [LARGE SCALE GENOMIC DNA]</scope>
    <source>
        <strain evidence="4">DSM 42118</strain>
    </source>
</reference>
<dbReference type="InterPro" id="IPR000182">
    <property type="entry name" value="GNAT_dom"/>
</dbReference>
<gene>
    <name evidence="3" type="ORF">FNQ90_09695</name>
</gene>
<name>A0A7W3TCX2_9ACTN</name>
<dbReference type="Gene3D" id="3.40.630.30">
    <property type="match status" value="1"/>
</dbReference>
<dbReference type="Pfam" id="PF00583">
    <property type="entry name" value="Acetyltransf_1"/>
    <property type="match status" value="1"/>
</dbReference>
<evidence type="ECO:0000259" key="2">
    <source>
        <dbReference type="Pfam" id="PF00583"/>
    </source>
</evidence>
<evidence type="ECO:0000256" key="1">
    <source>
        <dbReference type="SAM" id="MobiDB-lite"/>
    </source>
</evidence>
<proteinExistence type="predicted"/>
<dbReference type="SUPFAM" id="SSF55729">
    <property type="entry name" value="Acyl-CoA N-acyltransferases (Nat)"/>
    <property type="match status" value="1"/>
</dbReference>
<feature type="domain" description="N-acetyltransferase" evidence="2">
    <location>
        <begin position="2"/>
        <end position="41"/>
    </location>
</feature>
<dbReference type="Proteomes" id="UP000538929">
    <property type="component" value="Unassembled WGS sequence"/>
</dbReference>
<comment type="caution">
    <text evidence="3">The sequence shown here is derived from an EMBL/GenBank/DDBJ whole genome shotgun (WGS) entry which is preliminary data.</text>
</comment>